<feature type="non-terminal residue" evidence="1">
    <location>
        <position position="67"/>
    </location>
</feature>
<dbReference type="Proteomes" id="UP001529510">
    <property type="component" value="Unassembled WGS sequence"/>
</dbReference>
<gene>
    <name evidence="1" type="ORF">M9458_001110</name>
</gene>
<protein>
    <submittedName>
        <fullName evidence="1">Uncharacterized protein</fullName>
    </submittedName>
</protein>
<feature type="non-terminal residue" evidence="1">
    <location>
        <position position="1"/>
    </location>
</feature>
<evidence type="ECO:0000313" key="1">
    <source>
        <dbReference type="EMBL" id="KAL0203092.1"/>
    </source>
</evidence>
<reference evidence="1 2" key="1">
    <citation type="submission" date="2024-05" db="EMBL/GenBank/DDBJ databases">
        <title>Genome sequencing and assembly of Indian major carp, Cirrhinus mrigala (Hamilton, 1822).</title>
        <authorList>
            <person name="Mohindra V."/>
            <person name="Chowdhury L.M."/>
            <person name="Lal K."/>
            <person name="Jena J.K."/>
        </authorList>
    </citation>
    <scope>NUCLEOTIDE SEQUENCE [LARGE SCALE GENOMIC DNA]</scope>
    <source>
        <strain evidence="1">CM1030</strain>
        <tissue evidence="1">Blood</tissue>
    </source>
</reference>
<dbReference type="AlphaFoldDB" id="A0ABD0RX22"/>
<proteinExistence type="predicted"/>
<dbReference type="EMBL" id="JAMKFB020000001">
    <property type="protein sequence ID" value="KAL0203092.1"/>
    <property type="molecule type" value="Genomic_DNA"/>
</dbReference>
<sequence length="67" mass="7081">SAAQSQPTINLANIQPSLWVRPHSPRPATDPCGRGEERVEMFGGRVGLPDCAGEADSYVGLGIVGKY</sequence>
<comment type="caution">
    <text evidence="1">The sequence shown here is derived from an EMBL/GenBank/DDBJ whole genome shotgun (WGS) entry which is preliminary data.</text>
</comment>
<organism evidence="1 2">
    <name type="scientific">Cirrhinus mrigala</name>
    <name type="common">Mrigala</name>
    <dbReference type="NCBI Taxonomy" id="683832"/>
    <lineage>
        <taxon>Eukaryota</taxon>
        <taxon>Metazoa</taxon>
        <taxon>Chordata</taxon>
        <taxon>Craniata</taxon>
        <taxon>Vertebrata</taxon>
        <taxon>Euteleostomi</taxon>
        <taxon>Actinopterygii</taxon>
        <taxon>Neopterygii</taxon>
        <taxon>Teleostei</taxon>
        <taxon>Ostariophysi</taxon>
        <taxon>Cypriniformes</taxon>
        <taxon>Cyprinidae</taxon>
        <taxon>Labeoninae</taxon>
        <taxon>Labeonini</taxon>
        <taxon>Cirrhinus</taxon>
    </lineage>
</organism>
<keyword evidence="2" id="KW-1185">Reference proteome</keyword>
<name>A0ABD0RX22_CIRMR</name>
<evidence type="ECO:0000313" key="2">
    <source>
        <dbReference type="Proteomes" id="UP001529510"/>
    </source>
</evidence>
<accession>A0ABD0RX22</accession>